<keyword evidence="3 4" id="KW-0687">Ribonucleoprotein</keyword>
<evidence type="ECO:0000256" key="1">
    <source>
        <dbReference type="ARBA" id="ARBA00006598"/>
    </source>
</evidence>
<dbReference type="InterPro" id="IPR037229">
    <property type="entry name" value="Ribosomal_bL35_sf"/>
</dbReference>
<reference evidence="6 7" key="1">
    <citation type="submission" date="2024-08" db="EMBL/GenBank/DDBJ databases">
        <title>Draft Genome Sequence of Legionella lytica strain DSB2004, Isolated From a Fire Sprinkler System.</title>
        <authorList>
            <person name="Everhart A.D."/>
            <person name="Kidane D.T."/>
            <person name="Farone A.L."/>
            <person name="Farone M.B."/>
        </authorList>
    </citation>
    <scope>NUCLEOTIDE SEQUENCE [LARGE SCALE GENOMIC DNA]</scope>
    <source>
        <strain evidence="6 7">DSB2004</strain>
    </source>
</reference>
<organism evidence="6 7">
    <name type="scientific">Legionella lytica</name>
    <dbReference type="NCBI Taxonomy" id="96232"/>
    <lineage>
        <taxon>Bacteria</taxon>
        <taxon>Pseudomonadati</taxon>
        <taxon>Pseudomonadota</taxon>
        <taxon>Gammaproteobacteria</taxon>
        <taxon>Legionellales</taxon>
        <taxon>Legionellaceae</taxon>
        <taxon>Legionella</taxon>
    </lineage>
</organism>
<name>A0ABW8D9X6_9GAMM</name>
<dbReference type="SUPFAM" id="SSF143034">
    <property type="entry name" value="L35p-like"/>
    <property type="match status" value="1"/>
</dbReference>
<evidence type="ECO:0000256" key="2">
    <source>
        <dbReference type="ARBA" id="ARBA00022980"/>
    </source>
</evidence>
<proteinExistence type="inferred from homology"/>
<comment type="similarity">
    <text evidence="1 4 5">Belongs to the bacterial ribosomal protein bL35 family.</text>
</comment>
<dbReference type="PROSITE" id="PS00936">
    <property type="entry name" value="RIBOSOMAL_L35"/>
    <property type="match status" value="1"/>
</dbReference>
<keyword evidence="7" id="KW-1185">Reference proteome</keyword>
<dbReference type="Pfam" id="PF01632">
    <property type="entry name" value="Ribosomal_L35p"/>
    <property type="match status" value="1"/>
</dbReference>
<dbReference type="PANTHER" id="PTHR33343">
    <property type="entry name" value="54S RIBOSOMAL PROTEIN BL35M"/>
    <property type="match status" value="1"/>
</dbReference>
<dbReference type="Proteomes" id="UP001615550">
    <property type="component" value="Unassembled WGS sequence"/>
</dbReference>
<comment type="caution">
    <text evidence="6">The sequence shown here is derived from an EMBL/GenBank/DDBJ whole genome shotgun (WGS) entry which is preliminary data.</text>
</comment>
<dbReference type="EMBL" id="JBGORX010000006">
    <property type="protein sequence ID" value="MFJ1269488.1"/>
    <property type="molecule type" value="Genomic_DNA"/>
</dbReference>
<dbReference type="InterPro" id="IPR001706">
    <property type="entry name" value="Ribosomal_bL35"/>
</dbReference>
<dbReference type="Gene3D" id="4.10.410.60">
    <property type="match status" value="1"/>
</dbReference>
<evidence type="ECO:0000256" key="5">
    <source>
        <dbReference type="RuleBase" id="RU000568"/>
    </source>
</evidence>
<dbReference type="RefSeq" id="WP_252580873.1">
    <property type="nucleotide sequence ID" value="NZ_CP071527.1"/>
</dbReference>
<dbReference type="InterPro" id="IPR018265">
    <property type="entry name" value="Ribosomal_bL35_CS"/>
</dbReference>
<dbReference type="PRINTS" id="PR00064">
    <property type="entry name" value="RIBOSOMALL35"/>
</dbReference>
<dbReference type="HAMAP" id="MF_00514">
    <property type="entry name" value="Ribosomal_bL35"/>
    <property type="match status" value="1"/>
</dbReference>
<dbReference type="GO" id="GO:0005840">
    <property type="term" value="C:ribosome"/>
    <property type="evidence" value="ECO:0007669"/>
    <property type="project" value="UniProtKB-KW"/>
</dbReference>
<evidence type="ECO:0000313" key="6">
    <source>
        <dbReference type="EMBL" id="MFJ1269488.1"/>
    </source>
</evidence>
<dbReference type="PANTHER" id="PTHR33343:SF1">
    <property type="entry name" value="LARGE RIBOSOMAL SUBUNIT PROTEIN BL35M"/>
    <property type="match status" value="1"/>
</dbReference>
<evidence type="ECO:0000313" key="7">
    <source>
        <dbReference type="Proteomes" id="UP001615550"/>
    </source>
</evidence>
<keyword evidence="2 4" id="KW-0689">Ribosomal protein</keyword>
<evidence type="ECO:0000256" key="3">
    <source>
        <dbReference type="ARBA" id="ARBA00023274"/>
    </source>
</evidence>
<protein>
    <recommendedName>
        <fullName evidence="4">Large ribosomal subunit protein bL35</fullName>
    </recommendedName>
</protein>
<dbReference type="InterPro" id="IPR021137">
    <property type="entry name" value="Ribosomal_bL35-like"/>
</dbReference>
<accession>A0ABW8D9X6</accession>
<sequence length="66" mass="7460">MPKLKSHRGASKRFIKTASGRVKRRGAYRNHILTKKSTKQKRQLRVGASSLKACDARLAERMLHGS</sequence>
<dbReference type="NCBIfam" id="TIGR00001">
    <property type="entry name" value="rpmI_bact"/>
    <property type="match status" value="1"/>
</dbReference>
<evidence type="ECO:0000256" key="4">
    <source>
        <dbReference type="HAMAP-Rule" id="MF_00514"/>
    </source>
</evidence>
<gene>
    <name evidence="4 6" type="primary">rpmI</name>
    <name evidence="6" type="ORF">ACD661_13050</name>
</gene>